<dbReference type="Pfam" id="PF00151">
    <property type="entry name" value="Lipase"/>
    <property type="match status" value="1"/>
</dbReference>
<dbReference type="SUPFAM" id="SSF53474">
    <property type="entry name" value="alpha/beta-Hydrolases"/>
    <property type="match status" value="1"/>
</dbReference>
<evidence type="ECO:0000256" key="5">
    <source>
        <dbReference type="SAM" id="MobiDB-lite"/>
    </source>
</evidence>
<dbReference type="PRINTS" id="PR00821">
    <property type="entry name" value="TAGLIPASE"/>
</dbReference>
<evidence type="ECO:0000256" key="3">
    <source>
        <dbReference type="ARBA" id="ARBA00022525"/>
    </source>
</evidence>
<dbReference type="PANTHER" id="PTHR11610">
    <property type="entry name" value="LIPASE"/>
    <property type="match status" value="1"/>
</dbReference>
<feature type="chain" id="PRO_5017200399" evidence="6">
    <location>
        <begin position="21"/>
        <end position="407"/>
    </location>
</feature>
<dbReference type="STRING" id="7266.A0A3B0JN65"/>
<dbReference type="CDD" id="cd00707">
    <property type="entry name" value="Pancreat_lipase_like"/>
    <property type="match status" value="1"/>
</dbReference>
<dbReference type="GO" id="GO:0016042">
    <property type="term" value="P:lipid catabolic process"/>
    <property type="evidence" value="ECO:0007669"/>
    <property type="project" value="TreeGrafter"/>
</dbReference>
<comment type="similarity">
    <text evidence="2 4">Belongs to the AB hydrolase superfamily. Lipase family.</text>
</comment>
<evidence type="ECO:0000259" key="7">
    <source>
        <dbReference type="Pfam" id="PF00151"/>
    </source>
</evidence>
<dbReference type="InterPro" id="IPR029058">
    <property type="entry name" value="AB_hydrolase_fold"/>
</dbReference>
<dbReference type="GO" id="GO:0016298">
    <property type="term" value="F:lipase activity"/>
    <property type="evidence" value="ECO:0007669"/>
    <property type="project" value="InterPro"/>
</dbReference>
<keyword evidence="6" id="KW-0732">Signal</keyword>
<dbReference type="GO" id="GO:0005615">
    <property type="term" value="C:extracellular space"/>
    <property type="evidence" value="ECO:0007669"/>
    <property type="project" value="TreeGrafter"/>
</dbReference>
<evidence type="ECO:0000256" key="6">
    <source>
        <dbReference type="SAM" id="SignalP"/>
    </source>
</evidence>
<name>A0A3B0JN65_DROGU</name>
<dbReference type="EMBL" id="OUUW01000008">
    <property type="protein sequence ID" value="SPP83667.1"/>
    <property type="molecule type" value="Genomic_DNA"/>
</dbReference>
<gene>
    <name evidence="8" type="ORF">DGUA_6G016126</name>
</gene>
<reference evidence="9" key="1">
    <citation type="submission" date="2018-01" db="EMBL/GenBank/DDBJ databases">
        <authorList>
            <person name="Alioto T."/>
            <person name="Alioto T."/>
        </authorList>
    </citation>
    <scope>NUCLEOTIDE SEQUENCE [LARGE SCALE GENOMIC DNA]</scope>
</reference>
<evidence type="ECO:0000256" key="1">
    <source>
        <dbReference type="ARBA" id="ARBA00004613"/>
    </source>
</evidence>
<dbReference type="OrthoDB" id="199913at2759"/>
<evidence type="ECO:0000256" key="2">
    <source>
        <dbReference type="ARBA" id="ARBA00010701"/>
    </source>
</evidence>
<dbReference type="GO" id="GO:0017171">
    <property type="term" value="F:serine hydrolase activity"/>
    <property type="evidence" value="ECO:0007669"/>
    <property type="project" value="TreeGrafter"/>
</dbReference>
<feature type="region of interest" description="Disordered" evidence="5">
    <location>
        <begin position="318"/>
        <end position="345"/>
    </location>
</feature>
<keyword evidence="9" id="KW-1185">Reference proteome</keyword>
<proteinExistence type="inferred from homology"/>
<dbReference type="InterPro" id="IPR013818">
    <property type="entry name" value="Lipase"/>
</dbReference>
<protein>
    <submittedName>
        <fullName evidence="8">Blast:Lipase member H</fullName>
    </submittedName>
</protein>
<dbReference type="PANTHER" id="PTHR11610:SF169">
    <property type="entry name" value="GH15759P-RELATED"/>
    <property type="match status" value="1"/>
</dbReference>
<evidence type="ECO:0000313" key="9">
    <source>
        <dbReference type="Proteomes" id="UP000268350"/>
    </source>
</evidence>
<evidence type="ECO:0000313" key="8">
    <source>
        <dbReference type="EMBL" id="SPP83667.1"/>
    </source>
</evidence>
<organism evidence="8 9">
    <name type="scientific">Drosophila guanche</name>
    <name type="common">Fruit fly</name>
    <dbReference type="NCBI Taxonomy" id="7266"/>
    <lineage>
        <taxon>Eukaryota</taxon>
        <taxon>Metazoa</taxon>
        <taxon>Ecdysozoa</taxon>
        <taxon>Arthropoda</taxon>
        <taxon>Hexapoda</taxon>
        <taxon>Insecta</taxon>
        <taxon>Pterygota</taxon>
        <taxon>Neoptera</taxon>
        <taxon>Endopterygota</taxon>
        <taxon>Diptera</taxon>
        <taxon>Brachycera</taxon>
        <taxon>Muscomorpha</taxon>
        <taxon>Ephydroidea</taxon>
        <taxon>Drosophilidae</taxon>
        <taxon>Drosophila</taxon>
        <taxon>Sophophora</taxon>
    </lineage>
</organism>
<feature type="compositionally biased region" description="Low complexity" evidence="5">
    <location>
        <begin position="322"/>
        <end position="334"/>
    </location>
</feature>
<dbReference type="AlphaFoldDB" id="A0A3B0JN65"/>
<feature type="domain" description="Lipase" evidence="7">
    <location>
        <begin position="72"/>
        <end position="322"/>
    </location>
</feature>
<sequence>MQIRMFVMAVSQLLCVSVRAGMSSGVNGLKRFAYEPGKCAITISEVINGMVKTELGMLFGTRARVSQSQLLHYDLYTPLNPEVRQILRPGDLSMLKKSNFNPKWPVRVSIHGWSGRSDSCSNAAIKDAYLSRGNYNVIILDWSRQSLDISYKRVSKQLPAIAANLAKMLRFLHDNAGVPYENIYLVGHSAGSHISGLAGKLLQPQLLGAIFALDPAGLTQLSLGPSERLSPTDAMYVESIHTDLTLLGNPSHRLSHASFFTNWGLGQPHCPNATATEFDFVCDHFAALYYFAESVRRPSSFPALRCGSAATIRSATCNCRNSSGTSESSTEASGRNSTTASDRHAAMRPTCRGDQFMGGEPAVQKNGVYYLSTRRQAPYGYDDGMVHMRPPKPSTILQTGVPKGWLM</sequence>
<dbReference type="Gene3D" id="3.40.50.1820">
    <property type="entry name" value="alpha/beta hydrolase"/>
    <property type="match status" value="1"/>
</dbReference>
<accession>A0A3B0JN65</accession>
<dbReference type="OMA" id="HFAALYY"/>
<dbReference type="InterPro" id="IPR033906">
    <property type="entry name" value="Lipase_N"/>
</dbReference>
<comment type="subcellular location">
    <subcellularLocation>
        <location evidence="1">Secreted</location>
    </subcellularLocation>
</comment>
<feature type="signal peptide" evidence="6">
    <location>
        <begin position="1"/>
        <end position="20"/>
    </location>
</feature>
<dbReference type="Proteomes" id="UP000268350">
    <property type="component" value="Unassembled WGS sequence"/>
</dbReference>
<evidence type="ECO:0000256" key="4">
    <source>
        <dbReference type="RuleBase" id="RU004262"/>
    </source>
</evidence>
<keyword evidence="3" id="KW-0964">Secreted</keyword>
<dbReference type="InterPro" id="IPR000734">
    <property type="entry name" value="TAG_lipase"/>
</dbReference>